<feature type="region of interest" description="Disordered" evidence="1">
    <location>
        <begin position="76"/>
        <end position="111"/>
    </location>
</feature>
<evidence type="ECO:0000256" key="1">
    <source>
        <dbReference type="SAM" id="MobiDB-lite"/>
    </source>
</evidence>
<keyword evidence="3" id="KW-1185">Reference proteome</keyword>
<protein>
    <submittedName>
        <fullName evidence="2">Uncharacterized protein</fullName>
    </submittedName>
</protein>
<dbReference type="AlphaFoldDB" id="A0A1V9YMH0"/>
<organism evidence="2 3">
    <name type="scientific">Achlya hypogyna</name>
    <name type="common">Oomycete</name>
    <name type="synonym">Protoachlya hypogyna</name>
    <dbReference type="NCBI Taxonomy" id="1202772"/>
    <lineage>
        <taxon>Eukaryota</taxon>
        <taxon>Sar</taxon>
        <taxon>Stramenopiles</taxon>
        <taxon>Oomycota</taxon>
        <taxon>Saprolegniomycetes</taxon>
        <taxon>Saprolegniales</taxon>
        <taxon>Achlyaceae</taxon>
        <taxon>Achlya</taxon>
    </lineage>
</organism>
<name>A0A1V9YMH0_ACHHY</name>
<evidence type="ECO:0000313" key="2">
    <source>
        <dbReference type="EMBL" id="OQR86906.1"/>
    </source>
</evidence>
<evidence type="ECO:0000313" key="3">
    <source>
        <dbReference type="Proteomes" id="UP000243579"/>
    </source>
</evidence>
<dbReference type="EMBL" id="JNBR01001476">
    <property type="protein sequence ID" value="OQR86906.1"/>
    <property type="molecule type" value="Genomic_DNA"/>
</dbReference>
<gene>
    <name evidence="2" type="ORF">ACHHYP_09771</name>
</gene>
<dbReference type="Proteomes" id="UP000243579">
    <property type="component" value="Unassembled WGS sequence"/>
</dbReference>
<proteinExistence type="predicted"/>
<comment type="caution">
    <text evidence="2">The sequence shown here is derived from an EMBL/GenBank/DDBJ whole genome shotgun (WGS) entry which is preliminary data.</text>
</comment>
<sequence length="111" mass="12262">MSRSIMQHMPNLFPTPPSPLSIDLACHDIVSVMQGLKRQRAALQTKRAQIMMKEQEAATPKTAPIAALPRLSAVRVEPKKRKAEDDLPTATTDVKLARHYAAPATRQPMPV</sequence>
<reference evidence="2 3" key="1">
    <citation type="journal article" date="2014" name="Genome Biol. Evol.">
        <title>The secreted proteins of Achlya hypogyna and Thraustotheca clavata identify the ancestral oomycete secretome and reveal gene acquisitions by horizontal gene transfer.</title>
        <authorList>
            <person name="Misner I."/>
            <person name="Blouin N."/>
            <person name="Leonard G."/>
            <person name="Richards T.A."/>
            <person name="Lane C.E."/>
        </authorList>
    </citation>
    <scope>NUCLEOTIDE SEQUENCE [LARGE SCALE GENOMIC DNA]</scope>
    <source>
        <strain evidence="2 3">ATCC 48635</strain>
    </source>
</reference>
<accession>A0A1V9YMH0</accession>
<dbReference type="OrthoDB" id="70861at2759"/>